<gene>
    <name evidence="1" type="ORF">LAKADJCE_00843</name>
</gene>
<dbReference type="Proteomes" id="UP000612009">
    <property type="component" value="Unassembled WGS sequence"/>
</dbReference>
<accession>A0A811TFT1</accession>
<reference evidence="1" key="1">
    <citation type="submission" date="2020-10" db="EMBL/GenBank/DDBJ databases">
        <authorList>
            <person name="Hahn C.J."/>
            <person name="Laso-Perez R."/>
            <person name="Vulcano F."/>
            <person name="Vaziourakis K.-M."/>
            <person name="Stokke R."/>
            <person name="Steen I.H."/>
            <person name="Teske A."/>
            <person name="Boetius A."/>
            <person name="Liebeke M."/>
            <person name="Amann R."/>
            <person name="Knittel K."/>
        </authorList>
    </citation>
    <scope>NUCLEOTIDE SEQUENCE</scope>
    <source>
        <strain evidence="1">Gfbio:e3339647-f889-4370-9287-4fb5cb688e4c:AG392J18_GoMArc1</strain>
    </source>
</reference>
<organism evidence="1 2">
    <name type="scientific">Candidatus Argoarchaeum ethanivorans</name>
    <dbReference type="NCBI Taxonomy" id="2608793"/>
    <lineage>
        <taxon>Archaea</taxon>
        <taxon>Methanobacteriati</taxon>
        <taxon>Methanobacteriota</taxon>
        <taxon>Stenosarchaea group</taxon>
        <taxon>Methanomicrobia</taxon>
        <taxon>Methanosarcinales</taxon>
        <taxon>Methanosarcinales incertae sedis</taxon>
        <taxon>GOM Arc I cluster</taxon>
        <taxon>Candidatus Argoarchaeum</taxon>
    </lineage>
</organism>
<sequence length="52" mass="6374">MKEKNEQLNKDNSPRKRYRETYREKAEDIYTYTVTVWHVLNTQLGRNNANTR</sequence>
<dbReference type="EMBL" id="CAJHIR010000062">
    <property type="protein sequence ID" value="CAD6494573.1"/>
    <property type="molecule type" value="Genomic_DNA"/>
</dbReference>
<name>A0A811TFT1_9EURY</name>
<evidence type="ECO:0000313" key="1">
    <source>
        <dbReference type="EMBL" id="CAD6494573.1"/>
    </source>
</evidence>
<evidence type="ECO:0000313" key="2">
    <source>
        <dbReference type="Proteomes" id="UP000612009"/>
    </source>
</evidence>
<comment type="caution">
    <text evidence="1">The sequence shown here is derived from an EMBL/GenBank/DDBJ whole genome shotgun (WGS) entry which is preliminary data.</text>
</comment>
<protein>
    <submittedName>
        <fullName evidence="1">Uncharacterized protein</fullName>
    </submittedName>
</protein>
<dbReference type="AlphaFoldDB" id="A0A811TFT1"/>
<proteinExistence type="predicted"/>